<evidence type="ECO:0000256" key="3">
    <source>
        <dbReference type="ARBA" id="ARBA00022723"/>
    </source>
</evidence>
<keyword evidence="5 6" id="KW-0349">Heme</keyword>
<dbReference type="InterPro" id="IPR017972">
    <property type="entry name" value="Cyt_P450_CS"/>
</dbReference>
<proteinExistence type="inferred from homology"/>
<dbReference type="OrthoDB" id="1470350at2759"/>
<dbReference type="Pfam" id="PF00067">
    <property type="entry name" value="p450"/>
    <property type="match status" value="1"/>
</dbReference>
<keyword evidence="4 5" id="KW-0408">Iron</keyword>
<evidence type="ECO:0000313" key="9">
    <source>
        <dbReference type="Proteomes" id="UP000799757"/>
    </source>
</evidence>
<keyword evidence="6" id="KW-0560">Oxidoreductase</keyword>
<reference evidence="8" key="1">
    <citation type="journal article" date="2020" name="Stud. Mycol.">
        <title>101 Dothideomycetes genomes: a test case for predicting lifestyles and emergence of pathogens.</title>
        <authorList>
            <person name="Haridas S."/>
            <person name="Albert R."/>
            <person name="Binder M."/>
            <person name="Bloem J."/>
            <person name="Labutti K."/>
            <person name="Salamov A."/>
            <person name="Andreopoulos B."/>
            <person name="Baker S."/>
            <person name="Barry K."/>
            <person name="Bills G."/>
            <person name="Bluhm B."/>
            <person name="Cannon C."/>
            <person name="Castanera R."/>
            <person name="Culley D."/>
            <person name="Daum C."/>
            <person name="Ezra D."/>
            <person name="Gonzalez J."/>
            <person name="Henrissat B."/>
            <person name="Kuo A."/>
            <person name="Liang C."/>
            <person name="Lipzen A."/>
            <person name="Lutzoni F."/>
            <person name="Magnuson J."/>
            <person name="Mondo S."/>
            <person name="Nolan M."/>
            <person name="Ohm R."/>
            <person name="Pangilinan J."/>
            <person name="Park H.-J."/>
            <person name="Ramirez L."/>
            <person name="Alfaro M."/>
            <person name="Sun H."/>
            <person name="Tritt A."/>
            <person name="Yoshinaga Y."/>
            <person name="Zwiers L.-H."/>
            <person name="Turgeon B."/>
            <person name="Goodwin S."/>
            <person name="Spatafora J."/>
            <person name="Crous P."/>
            <person name="Grigoriev I."/>
        </authorList>
    </citation>
    <scope>NUCLEOTIDE SEQUENCE</scope>
    <source>
        <strain evidence="8">CBS 109.77</strain>
    </source>
</reference>
<dbReference type="PANTHER" id="PTHR24305">
    <property type="entry name" value="CYTOCHROME P450"/>
    <property type="match status" value="1"/>
</dbReference>
<dbReference type="InterPro" id="IPR036396">
    <property type="entry name" value="Cyt_P450_sf"/>
</dbReference>
<name>A0A6A6X9B8_9PLEO</name>
<evidence type="ECO:0000256" key="6">
    <source>
        <dbReference type="RuleBase" id="RU000461"/>
    </source>
</evidence>
<dbReference type="EMBL" id="MU001948">
    <property type="protein sequence ID" value="KAF2792948.1"/>
    <property type="molecule type" value="Genomic_DNA"/>
</dbReference>
<dbReference type="GO" id="GO:0016705">
    <property type="term" value="F:oxidoreductase activity, acting on paired donors, with incorporation or reduction of molecular oxygen"/>
    <property type="evidence" value="ECO:0007669"/>
    <property type="project" value="InterPro"/>
</dbReference>
<dbReference type="PROSITE" id="PS00086">
    <property type="entry name" value="CYTOCHROME_P450"/>
    <property type="match status" value="1"/>
</dbReference>
<evidence type="ECO:0000256" key="5">
    <source>
        <dbReference type="PIRSR" id="PIRSR602401-1"/>
    </source>
</evidence>
<dbReference type="PANTHER" id="PTHR24305:SF166">
    <property type="entry name" value="CYTOCHROME P450 12A4, MITOCHONDRIAL-RELATED"/>
    <property type="match status" value="1"/>
</dbReference>
<dbReference type="InterPro" id="IPR002401">
    <property type="entry name" value="Cyt_P450_E_grp-I"/>
</dbReference>
<dbReference type="GO" id="GO:0005506">
    <property type="term" value="F:iron ion binding"/>
    <property type="evidence" value="ECO:0007669"/>
    <property type="project" value="InterPro"/>
</dbReference>
<feature type="binding site" description="axial binding residue" evidence="5">
    <location>
        <position position="520"/>
    </location>
    <ligand>
        <name>heme</name>
        <dbReference type="ChEBI" id="CHEBI:30413"/>
    </ligand>
    <ligandPart>
        <name>Fe</name>
        <dbReference type="ChEBI" id="CHEBI:18248"/>
    </ligandPart>
</feature>
<organism evidence="8 9">
    <name type="scientific">Melanomma pulvis-pyrius CBS 109.77</name>
    <dbReference type="NCBI Taxonomy" id="1314802"/>
    <lineage>
        <taxon>Eukaryota</taxon>
        <taxon>Fungi</taxon>
        <taxon>Dikarya</taxon>
        <taxon>Ascomycota</taxon>
        <taxon>Pezizomycotina</taxon>
        <taxon>Dothideomycetes</taxon>
        <taxon>Pleosporomycetidae</taxon>
        <taxon>Pleosporales</taxon>
        <taxon>Melanommataceae</taxon>
        <taxon>Melanomma</taxon>
    </lineage>
</organism>
<keyword evidence="7" id="KW-1133">Transmembrane helix</keyword>
<dbReference type="GO" id="GO:0020037">
    <property type="term" value="F:heme binding"/>
    <property type="evidence" value="ECO:0007669"/>
    <property type="project" value="InterPro"/>
</dbReference>
<dbReference type="PRINTS" id="PR00463">
    <property type="entry name" value="EP450I"/>
</dbReference>
<evidence type="ECO:0000313" key="8">
    <source>
        <dbReference type="EMBL" id="KAF2792948.1"/>
    </source>
</evidence>
<keyword evidence="7" id="KW-0812">Transmembrane</keyword>
<sequence length="601" mass="66890">MIVLSAPTLATLASTSLALIGSYFLYALFSLFRNVQVAKKTGIAYTIAPVHVSNKLWLGLQKPLLPYINQAPKWMTQSWLPVSVYDQIWRHGYAPFEYHKSTTILVVSPFRTVLWTCSPTAVVDVSRRRNDILKPVDELALLNVHGPTVTSSDGEQGRRYRKVTTSCFGHHIFEGAWNEGVERAGILTNRLVSSVEYPGRVKKELELVTFAVVSEVCFGISATPDGDMVLRRHTPHKGRLSYWESFAVSADFMGVTYMTPKAVLKRSPFEMHRIASTSNEEWSSYMEDMIVEKKLEREAGADKDAIDSLYSASIDPKVKLEHEAVLGNIWVFVLGGFHTSANTLHFILILLAIYPSIQSTLQQSIDAISKDRDPSTWSHAVDFPAFLNSHVGAVVAETLRCFGVLPWIPKTTGDVPTPLMVDRPDGSKHRAVIPPHTLVLVNTSAVHRNPAHWPQAENAIAGEDEPFAASGWNPWRWLKKTNQKTSAAELESDETELTSLITSGWEPGTYIPFSDGARACIGKRFAQTELCAVLARIMRDCSVELAFDGGKKQWMQARGEAARKLSQNVGITLALELKADVPLNFVQRGKERWLDADLMSL</sequence>
<dbReference type="SUPFAM" id="SSF48264">
    <property type="entry name" value="Cytochrome P450"/>
    <property type="match status" value="1"/>
</dbReference>
<evidence type="ECO:0000256" key="7">
    <source>
        <dbReference type="SAM" id="Phobius"/>
    </source>
</evidence>
<dbReference type="InterPro" id="IPR001128">
    <property type="entry name" value="Cyt_P450"/>
</dbReference>
<accession>A0A6A6X9B8</accession>
<dbReference type="AlphaFoldDB" id="A0A6A6X9B8"/>
<keyword evidence="3 5" id="KW-0479">Metal-binding</keyword>
<feature type="transmembrane region" description="Helical" evidence="7">
    <location>
        <begin position="329"/>
        <end position="354"/>
    </location>
</feature>
<gene>
    <name evidence="8" type="ORF">K505DRAFT_245516</name>
</gene>
<keyword evidence="6" id="KW-0503">Monooxygenase</keyword>
<dbReference type="GO" id="GO:0004497">
    <property type="term" value="F:monooxygenase activity"/>
    <property type="evidence" value="ECO:0007669"/>
    <property type="project" value="UniProtKB-KW"/>
</dbReference>
<dbReference type="Gene3D" id="1.10.630.10">
    <property type="entry name" value="Cytochrome P450"/>
    <property type="match status" value="1"/>
</dbReference>
<evidence type="ECO:0000256" key="1">
    <source>
        <dbReference type="ARBA" id="ARBA00001971"/>
    </source>
</evidence>
<comment type="cofactor">
    <cofactor evidence="1 5">
        <name>heme</name>
        <dbReference type="ChEBI" id="CHEBI:30413"/>
    </cofactor>
</comment>
<keyword evidence="9" id="KW-1185">Reference proteome</keyword>
<comment type="similarity">
    <text evidence="2 6">Belongs to the cytochrome P450 family.</text>
</comment>
<dbReference type="InterPro" id="IPR050121">
    <property type="entry name" value="Cytochrome_P450_monoxygenase"/>
</dbReference>
<evidence type="ECO:0000256" key="2">
    <source>
        <dbReference type="ARBA" id="ARBA00010617"/>
    </source>
</evidence>
<dbReference type="Proteomes" id="UP000799757">
    <property type="component" value="Unassembled WGS sequence"/>
</dbReference>
<evidence type="ECO:0000256" key="4">
    <source>
        <dbReference type="ARBA" id="ARBA00023004"/>
    </source>
</evidence>
<dbReference type="PRINTS" id="PR00385">
    <property type="entry name" value="P450"/>
</dbReference>
<protein>
    <submittedName>
        <fullName evidence="8">Cytochrome P450</fullName>
    </submittedName>
</protein>
<keyword evidence="7" id="KW-0472">Membrane</keyword>